<protein>
    <recommendedName>
        <fullName evidence="6">Peptidase S1 domain-containing protein</fullName>
    </recommendedName>
</protein>
<dbReference type="FunFam" id="2.40.10.10:FF:000028">
    <property type="entry name" value="Serine protease easter"/>
    <property type="match status" value="1"/>
</dbReference>
<dbReference type="EMBL" id="LR899532">
    <property type="protein sequence ID" value="CAD7240215.1"/>
    <property type="molecule type" value="Genomic_DNA"/>
</dbReference>
<gene>
    <name evidence="7" type="ORF">DSTB1V02_LOCUS244</name>
</gene>
<evidence type="ECO:0000313" key="8">
    <source>
        <dbReference type="Proteomes" id="UP000677054"/>
    </source>
</evidence>
<evidence type="ECO:0000313" key="7">
    <source>
        <dbReference type="EMBL" id="CAD7240215.1"/>
    </source>
</evidence>
<dbReference type="SMART" id="SM00020">
    <property type="entry name" value="Tryp_SPc"/>
    <property type="match status" value="1"/>
</dbReference>
<dbReference type="InterPro" id="IPR001314">
    <property type="entry name" value="Peptidase_S1A"/>
</dbReference>
<dbReference type="SUPFAM" id="SSF50494">
    <property type="entry name" value="Trypsin-like serine proteases"/>
    <property type="match status" value="1"/>
</dbReference>
<name>A0A7R8ZZG3_9CRUS</name>
<keyword evidence="3" id="KW-0325">Glycoprotein</keyword>
<proteinExistence type="inferred from homology"/>
<keyword evidence="8" id="KW-1185">Reference proteome</keyword>
<keyword evidence="1" id="KW-0732">Signal</keyword>
<dbReference type="AlphaFoldDB" id="A0A7R8ZZG3"/>
<dbReference type="Gene3D" id="2.40.10.10">
    <property type="entry name" value="Trypsin-like serine proteases"/>
    <property type="match status" value="1"/>
</dbReference>
<dbReference type="PANTHER" id="PTHR24252:SF7">
    <property type="entry name" value="HYALIN"/>
    <property type="match status" value="1"/>
</dbReference>
<accession>A0A7R8ZZG3</accession>
<evidence type="ECO:0000256" key="2">
    <source>
        <dbReference type="ARBA" id="ARBA00023157"/>
    </source>
</evidence>
<dbReference type="EMBL" id="CAJPEV010000015">
    <property type="protein sequence ID" value="CAG0878823.1"/>
    <property type="molecule type" value="Genomic_DNA"/>
</dbReference>
<evidence type="ECO:0000256" key="5">
    <source>
        <dbReference type="SAM" id="MobiDB-lite"/>
    </source>
</evidence>
<dbReference type="PROSITE" id="PS50240">
    <property type="entry name" value="TRYPSIN_DOM"/>
    <property type="match status" value="1"/>
</dbReference>
<dbReference type="PRINTS" id="PR00722">
    <property type="entry name" value="CHYMOTRYPSIN"/>
</dbReference>
<evidence type="ECO:0000256" key="3">
    <source>
        <dbReference type="ARBA" id="ARBA00023180"/>
    </source>
</evidence>
<dbReference type="OrthoDB" id="8440449at2759"/>
<reference evidence="7" key="1">
    <citation type="submission" date="2020-11" db="EMBL/GenBank/DDBJ databases">
        <authorList>
            <person name="Tran Van P."/>
        </authorList>
    </citation>
    <scope>NUCLEOTIDE SEQUENCE</scope>
</reference>
<evidence type="ECO:0000256" key="1">
    <source>
        <dbReference type="ARBA" id="ARBA00022729"/>
    </source>
</evidence>
<feature type="domain" description="Peptidase S1" evidence="6">
    <location>
        <begin position="177"/>
        <end position="363"/>
    </location>
</feature>
<evidence type="ECO:0000259" key="6">
    <source>
        <dbReference type="PROSITE" id="PS50240"/>
    </source>
</evidence>
<organism evidence="7">
    <name type="scientific">Darwinula stevensoni</name>
    <dbReference type="NCBI Taxonomy" id="69355"/>
    <lineage>
        <taxon>Eukaryota</taxon>
        <taxon>Metazoa</taxon>
        <taxon>Ecdysozoa</taxon>
        <taxon>Arthropoda</taxon>
        <taxon>Crustacea</taxon>
        <taxon>Oligostraca</taxon>
        <taxon>Ostracoda</taxon>
        <taxon>Podocopa</taxon>
        <taxon>Podocopida</taxon>
        <taxon>Darwinulocopina</taxon>
        <taxon>Darwinuloidea</taxon>
        <taxon>Darwinulidae</taxon>
        <taxon>Darwinula</taxon>
    </lineage>
</organism>
<dbReference type="InterPro" id="IPR001254">
    <property type="entry name" value="Trypsin_dom"/>
</dbReference>
<dbReference type="Pfam" id="PF00089">
    <property type="entry name" value="Trypsin"/>
    <property type="match status" value="1"/>
</dbReference>
<comment type="similarity">
    <text evidence="4">Belongs to the peptidase S1 family. CLIP subfamily.</text>
</comment>
<dbReference type="InterPro" id="IPR009003">
    <property type="entry name" value="Peptidase_S1_PA"/>
</dbReference>
<dbReference type="GO" id="GO:0006508">
    <property type="term" value="P:proteolysis"/>
    <property type="evidence" value="ECO:0007669"/>
    <property type="project" value="InterPro"/>
</dbReference>
<dbReference type="InterPro" id="IPR018114">
    <property type="entry name" value="TRYPSIN_HIS"/>
</dbReference>
<feature type="compositionally biased region" description="Basic and acidic residues" evidence="5">
    <location>
        <begin position="40"/>
        <end position="62"/>
    </location>
</feature>
<dbReference type="CDD" id="cd00190">
    <property type="entry name" value="Tryp_SPc"/>
    <property type="match status" value="1"/>
</dbReference>
<dbReference type="PANTHER" id="PTHR24252">
    <property type="entry name" value="ACROSIN-RELATED"/>
    <property type="match status" value="1"/>
</dbReference>
<feature type="region of interest" description="Disordered" evidence="5">
    <location>
        <begin position="1"/>
        <end position="62"/>
    </location>
</feature>
<sequence length="363" mass="40894">MLGRKDQTSDETADENDISRGNEVTQIDPDRSRSIQIAPDRSRSLQIDPDRSRSIQIDPDRSRSIQIDPDSMWICTLDPLPKKCSLPDPNLFSLDILFLRPGTRLTVIRRCAWATSEEKSMFCTYDGELGRCEAEEKCLMRISSAELSPRREACSHIKQREAICCPMRGGFSSSGRIVGGEEAKPGAYPWMAALLYKPSPRRPICGGSLVSPVHVLTAAHCADWVRQQPNSFKVRIGEHDFDTASETEYRDFPIRKVYVHPDYVETNLRNDLAIIELDGPEMNASWTVCLPEVSEDFRDRKAVVIGWGVTDPDEKGQPANLQQVIVDVYPQEECRRLYQGITDSHMCAGKRNGGKDSCQAWKS</sequence>
<dbReference type="GO" id="GO:0004252">
    <property type="term" value="F:serine-type endopeptidase activity"/>
    <property type="evidence" value="ECO:0007669"/>
    <property type="project" value="InterPro"/>
</dbReference>
<dbReference type="Proteomes" id="UP000677054">
    <property type="component" value="Unassembled WGS sequence"/>
</dbReference>
<evidence type="ECO:0000256" key="4">
    <source>
        <dbReference type="ARBA" id="ARBA00024195"/>
    </source>
</evidence>
<dbReference type="InterPro" id="IPR043504">
    <property type="entry name" value="Peptidase_S1_PA_chymotrypsin"/>
</dbReference>
<dbReference type="PROSITE" id="PS00134">
    <property type="entry name" value="TRYPSIN_HIS"/>
    <property type="match status" value="1"/>
</dbReference>
<keyword evidence="2" id="KW-1015">Disulfide bond</keyword>